<feature type="transmembrane region" description="Helical" evidence="1">
    <location>
        <begin position="106"/>
        <end position="139"/>
    </location>
</feature>
<dbReference type="OrthoDB" id="1956705at2"/>
<organism evidence="2 3">
    <name type="scientific">Peptoclostridium litorale DSM 5388</name>
    <dbReference type="NCBI Taxonomy" id="1121324"/>
    <lineage>
        <taxon>Bacteria</taxon>
        <taxon>Bacillati</taxon>
        <taxon>Bacillota</taxon>
        <taxon>Clostridia</taxon>
        <taxon>Peptostreptococcales</taxon>
        <taxon>Peptoclostridiaceae</taxon>
        <taxon>Peptoclostridium</taxon>
    </lineage>
</organism>
<evidence type="ECO:0000313" key="2">
    <source>
        <dbReference type="EMBL" id="KDR94889.1"/>
    </source>
</evidence>
<reference evidence="2 3" key="1">
    <citation type="submission" date="2014-03" db="EMBL/GenBank/DDBJ databases">
        <title>Genome sequence of Clostridium litorale W6, DSM 5388.</title>
        <authorList>
            <person name="Poehlein A."/>
            <person name="Jagirdar A."/>
            <person name="Khonsari B."/>
            <person name="Chibani C.M."/>
            <person name="Gutierrez Gutierrez D.A."/>
            <person name="Davydova E."/>
            <person name="Alghaithi H.S."/>
            <person name="Nair K.P."/>
            <person name="Dhamotharan K."/>
            <person name="Chandran L."/>
            <person name="G W."/>
            <person name="Daniel R."/>
        </authorList>
    </citation>
    <scope>NUCLEOTIDE SEQUENCE [LARGE SCALE GENOMIC DNA]</scope>
    <source>
        <strain evidence="2 3">W6</strain>
    </source>
</reference>
<feature type="transmembrane region" description="Helical" evidence="1">
    <location>
        <begin position="197"/>
        <end position="217"/>
    </location>
</feature>
<sequence length="231" mass="26198">MKASELVTVLDGLIKKIDETGLLPQKNKNQFLGELTSIKTEYENVEVPEDLKEVYTSLYKKGRELQKLFKSDENAKELVDKIKYYIRYLKAARADFKGESSYIGKYFRVFVITSVLFLALSPQYFGFVLAAVMFVPIFMGIKGIRKRSYHGFIMSLAVIPVGIMTAAYWLKYGIYVMNNYQEAIQSIMQSTGRGAGFSQMLATVPPILGIVLFAAAFMQGFRAYKSKDLFV</sequence>
<dbReference type="EMBL" id="JJMM01000013">
    <property type="protein sequence ID" value="KDR94889.1"/>
    <property type="molecule type" value="Genomic_DNA"/>
</dbReference>
<name>A0A069RCV3_PEPLI</name>
<accession>A0A069RCV3</accession>
<proteinExistence type="predicted"/>
<keyword evidence="1" id="KW-0812">Transmembrane</keyword>
<keyword evidence="3" id="KW-1185">Reference proteome</keyword>
<evidence type="ECO:0000313" key="3">
    <source>
        <dbReference type="Proteomes" id="UP000027946"/>
    </source>
</evidence>
<dbReference type="eggNOG" id="ENOG50309SB">
    <property type="taxonomic scope" value="Bacteria"/>
</dbReference>
<dbReference type="AlphaFoldDB" id="A0A069RCV3"/>
<evidence type="ECO:0000256" key="1">
    <source>
        <dbReference type="SAM" id="Phobius"/>
    </source>
</evidence>
<keyword evidence="1" id="KW-0472">Membrane</keyword>
<protein>
    <submittedName>
        <fullName evidence="2">Uncharacterized protein</fullName>
    </submittedName>
</protein>
<comment type="caution">
    <text evidence="2">The sequence shown here is derived from an EMBL/GenBank/DDBJ whole genome shotgun (WGS) entry which is preliminary data.</text>
</comment>
<dbReference type="SUPFAM" id="SSF82866">
    <property type="entry name" value="Multidrug efflux transporter AcrB transmembrane domain"/>
    <property type="match status" value="1"/>
</dbReference>
<gene>
    <name evidence="2" type="ORF">CLIT_13c02110</name>
</gene>
<keyword evidence="1" id="KW-1133">Transmembrane helix</keyword>
<dbReference type="RefSeq" id="WP_038266157.1">
    <property type="nucleotide sequence ID" value="NZ_FSRH01000005.1"/>
</dbReference>
<feature type="transmembrane region" description="Helical" evidence="1">
    <location>
        <begin position="151"/>
        <end position="170"/>
    </location>
</feature>
<dbReference type="STRING" id="1121324.CLIT_13c02110"/>
<dbReference type="Proteomes" id="UP000027946">
    <property type="component" value="Unassembled WGS sequence"/>
</dbReference>